<evidence type="ECO:0000313" key="14">
    <source>
        <dbReference type="EMBL" id="RXG20726.1"/>
    </source>
</evidence>
<evidence type="ECO:0000259" key="13">
    <source>
        <dbReference type="PROSITE" id="PS51672"/>
    </source>
</evidence>
<accession>A0A4Q0P3V4</accession>
<dbReference type="GO" id="GO:0030170">
    <property type="term" value="F:pyridoxal phosphate binding"/>
    <property type="evidence" value="ECO:0007669"/>
    <property type="project" value="InterPro"/>
</dbReference>
<comment type="caution">
    <text evidence="14">The sequence shown here is derived from an EMBL/GenBank/DDBJ whole genome shotgun (WGS) entry which is preliminary data.</text>
</comment>
<dbReference type="NCBIfam" id="TIGR02079">
    <property type="entry name" value="THD1"/>
    <property type="match status" value="1"/>
</dbReference>
<dbReference type="Pfam" id="PF00585">
    <property type="entry name" value="Thr_dehydrat_C"/>
    <property type="match status" value="1"/>
</dbReference>
<evidence type="ECO:0000256" key="11">
    <source>
        <dbReference type="ARBA" id="ARBA00025527"/>
    </source>
</evidence>
<comment type="similarity">
    <text evidence="4 12">Belongs to the serine/threonine dehydratase family.</text>
</comment>
<dbReference type="RefSeq" id="WP_128758580.1">
    <property type="nucleotide sequence ID" value="NZ_QOVM01000007.1"/>
</dbReference>
<comment type="cofactor">
    <cofactor evidence="2 12">
        <name>pyridoxal 5'-phosphate</name>
        <dbReference type="ChEBI" id="CHEBI:597326"/>
    </cofactor>
</comment>
<dbReference type="PANTHER" id="PTHR48078:SF11">
    <property type="entry name" value="THREONINE DEHYDRATASE, MITOCHONDRIAL"/>
    <property type="match status" value="1"/>
</dbReference>
<evidence type="ECO:0000256" key="4">
    <source>
        <dbReference type="ARBA" id="ARBA00010869"/>
    </source>
</evidence>
<keyword evidence="8 12" id="KW-0663">Pyridoxal phosphate</keyword>
<organism evidence="14 15">
    <name type="scientific">Leeuwenhoekiella aequorea</name>
    <dbReference type="NCBI Taxonomy" id="283736"/>
    <lineage>
        <taxon>Bacteria</taxon>
        <taxon>Pseudomonadati</taxon>
        <taxon>Bacteroidota</taxon>
        <taxon>Flavobacteriia</taxon>
        <taxon>Flavobacteriales</taxon>
        <taxon>Flavobacteriaceae</taxon>
        <taxon>Leeuwenhoekiella</taxon>
    </lineage>
</organism>
<keyword evidence="9 12" id="KW-0456">Lyase</keyword>
<evidence type="ECO:0000256" key="5">
    <source>
        <dbReference type="ARBA" id="ARBA00011881"/>
    </source>
</evidence>
<dbReference type="CDD" id="cd01562">
    <property type="entry name" value="Thr-dehyd"/>
    <property type="match status" value="1"/>
</dbReference>
<comment type="pathway">
    <text evidence="3 12">Amino-acid biosynthesis; L-isoleucine biosynthesis; 2-oxobutanoate from L-threonine: step 1/1.</text>
</comment>
<evidence type="ECO:0000256" key="10">
    <source>
        <dbReference type="ARBA" id="ARBA00023304"/>
    </source>
</evidence>
<reference evidence="14 15" key="1">
    <citation type="submission" date="2018-07" db="EMBL/GenBank/DDBJ databases">
        <title>Leeuwenhoekiella genomics.</title>
        <authorList>
            <person name="Tahon G."/>
            <person name="Willems A."/>
        </authorList>
    </citation>
    <scope>NUCLEOTIDE SEQUENCE [LARGE SCALE GENOMIC DNA]</scope>
    <source>
        <strain evidence="14 15">LMG 22550</strain>
    </source>
</reference>
<dbReference type="Gene3D" id="3.40.50.1100">
    <property type="match status" value="2"/>
</dbReference>
<dbReference type="InterPro" id="IPR036052">
    <property type="entry name" value="TrpB-like_PALP_sf"/>
</dbReference>
<name>A0A4Q0P3V4_9FLAO</name>
<evidence type="ECO:0000256" key="8">
    <source>
        <dbReference type="ARBA" id="ARBA00022898"/>
    </source>
</evidence>
<dbReference type="GO" id="GO:0004794">
    <property type="term" value="F:threonine deaminase activity"/>
    <property type="evidence" value="ECO:0007669"/>
    <property type="project" value="UniProtKB-UniRule"/>
</dbReference>
<keyword evidence="15" id="KW-1185">Reference proteome</keyword>
<proteinExistence type="inferred from homology"/>
<keyword evidence="7 12" id="KW-0412">Isoleucine biosynthesis</keyword>
<dbReference type="NCBIfam" id="NF006390">
    <property type="entry name" value="PRK08639.1"/>
    <property type="match status" value="1"/>
</dbReference>
<dbReference type="FunFam" id="3.40.50.1100:FF:000005">
    <property type="entry name" value="Threonine dehydratase catabolic"/>
    <property type="match status" value="1"/>
</dbReference>
<evidence type="ECO:0000256" key="9">
    <source>
        <dbReference type="ARBA" id="ARBA00023239"/>
    </source>
</evidence>
<sequence>MSDLKISYFPELENVKKAAATLKGVAALTPLLPSLNYSRKFEAKILLKREDLQQVRSYKIRGAFNKISSLSQNDRDKGIVCASAGNHAQGVAFACAKLKIKGTIFMPAPTPGQKTEQVKMFGEDYVTIVLTGDTFDDAYKAAKTECDALGKIFVHPFDDEKIIEGQATVGLEIIEQAEEEIDYVFVPVGGGGLASGLSTIFHLLSPKTKVIGVEPEGAPSMSTSIFNKENTTLRLIEKFVDGAAVQRVGDRNFAICKEYLHKMVTVPEGKVCQTILDLYNKDAIVVEPAGALTLSVLDQFADEIKGKNIVCIVSGSNNDITRTAEIKERALLYQGLKHYFIIRFPQRAGALREFLNEILGPNDDITFFEYKKKTSREDGPAVVGIEIQDSASLEPLIARMKSRKFFGEYLNDKPDLFEFLI</sequence>
<keyword evidence="10 12" id="KW-0100">Branched-chain amino acid biosynthesis</keyword>
<dbReference type="CDD" id="cd04907">
    <property type="entry name" value="ACT_ThrD-I_2"/>
    <property type="match status" value="1"/>
</dbReference>
<dbReference type="PANTHER" id="PTHR48078">
    <property type="entry name" value="THREONINE DEHYDRATASE, MITOCHONDRIAL-RELATED"/>
    <property type="match status" value="1"/>
</dbReference>
<evidence type="ECO:0000256" key="1">
    <source>
        <dbReference type="ARBA" id="ARBA00001274"/>
    </source>
</evidence>
<dbReference type="InterPro" id="IPR050147">
    <property type="entry name" value="Ser/Thr_Dehydratase"/>
</dbReference>
<dbReference type="PROSITE" id="PS51672">
    <property type="entry name" value="ACT_LIKE"/>
    <property type="match status" value="1"/>
</dbReference>
<dbReference type="GO" id="GO:0009097">
    <property type="term" value="P:isoleucine biosynthetic process"/>
    <property type="evidence" value="ECO:0007669"/>
    <property type="project" value="UniProtKB-UniRule"/>
</dbReference>
<dbReference type="OrthoDB" id="9811476at2"/>
<comment type="function">
    <text evidence="11 12">Catalyzes the anaerobic formation of alpha-ketobutyrate and ammonia from threonine in a two-step reaction. The first step involved a dehydration of threonine and a production of enamine intermediates (aminocrotonate), which tautomerizes to its imine form (iminobutyrate). Both intermediates are unstable and short-lived. The second step is the nonenzymatic hydrolysis of the enamine/imine intermediates to form 2-ketobutyrate and free ammonia. In the low water environment of the cell, the second step is accelerated by RidA.</text>
</comment>
<dbReference type="InterPro" id="IPR011820">
    <property type="entry name" value="IlvA"/>
</dbReference>
<protein>
    <recommendedName>
        <fullName evidence="12">L-threonine dehydratase</fullName>
        <ecNumber evidence="12">4.3.1.19</ecNumber>
    </recommendedName>
    <alternativeName>
        <fullName evidence="12">Threonine deaminase</fullName>
    </alternativeName>
</protein>
<evidence type="ECO:0000256" key="2">
    <source>
        <dbReference type="ARBA" id="ARBA00001933"/>
    </source>
</evidence>
<evidence type="ECO:0000256" key="3">
    <source>
        <dbReference type="ARBA" id="ARBA00004810"/>
    </source>
</evidence>
<dbReference type="GO" id="GO:0003941">
    <property type="term" value="F:L-serine ammonia-lyase activity"/>
    <property type="evidence" value="ECO:0007669"/>
    <property type="project" value="TreeGrafter"/>
</dbReference>
<dbReference type="UniPathway" id="UPA00047">
    <property type="reaction ID" value="UER00054"/>
</dbReference>
<evidence type="ECO:0000256" key="12">
    <source>
        <dbReference type="RuleBase" id="RU362012"/>
    </source>
</evidence>
<dbReference type="SUPFAM" id="SSF53686">
    <property type="entry name" value="Tryptophan synthase beta subunit-like PLP-dependent enzymes"/>
    <property type="match status" value="1"/>
</dbReference>
<dbReference type="GO" id="GO:0006567">
    <property type="term" value="P:L-threonine catabolic process"/>
    <property type="evidence" value="ECO:0007669"/>
    <property type="project" value="TreeGrafter"/>
</dbReference>
<dbReference type="GO" id="GO:0006565">
    <property type="term" value="P:L-serine catabolic process"/>
    <property type="evidence" value="ECO:0007669"/>
    <property type="project" value="TreeGrafter"/>
</dbReference>
<evidence type="ECO:0000256" key="7">
    <source>
        <dbReference type="ARBA" id="ARBA00022624"/>
    </source>
</evidence>
<dbReference type="Pfam" id="PF00291">
    <property type="entry name" value="PALP"/>
    <property type="match status" value="1"/>
</dbReference>
<feature type="domain" description="ACT-like" evidence="13">
    <location>
        <begin position="338"/>
        <end position="412"/>
    </location>
</feature>
<dbReference type="EC" id="4.3.1.19" evidence="12"/>
<evidence type="ECO:0000313" key="15">
    <source>
        <dbReference type="Proteomes" id="UP000289238"/>
    </source>
</evidence>
<dbReference type="Proteomes" id="UP000289238">
    <property type="component" value="Unassembled WGS sequence"/>
</dbReference>
<comment type="catalytic activity">
    <reaction evidence="1 12">
        <text>L-threonine = 2-oxobutanoate + NH4(+)</text>
        <dbReference type="Rhea" id="RHEA:22108"/>
        <dbReference type="ChEBI" id="CHEBI:16763"/>
        <dbReference type="ChEBI" id="CHEBI:28938"/>
        <dbReference type="ChEBI" id="CHEBI:57926"/>
        <dbReference type="EC" id="4.3.1.19"/>
    </reaction>
</comment>
<dbReference type="PROSITE" id="PS00165">
    <property type="entry name" value="DEHYDRATASE_SER_THR"/>
    <property type="match status" value="1"/>
</dbReference>
<keyword evidence="6 12" id="KW-0028">Amino-acid biosynthesis</keyword>
<dbReference type="InterPro" id="IPR000634">
    <property type="entry name" value="Ser/Thr_deHydtase_PyrdxlP-BS"/>
</dbReference>
<comment type="subunit">
    <text evidence="5 12">Homotetramer.</text>
</comment>
<dbReference type="EMBL" id="QOVM01000007">
    <property type="protein sequence ID" value="RXG20726.1"/>
    <property type="molecule type" value="Genomic_DNA"/>
</dbReference>
<dbReference type="InterPro" id="IPR001926">
    <property type="entry name" value="TrpB-like_PALP"/>
</dbReference>
<evidence type="ECO:0000256" key="6">
    <source>
        <dbReference type="ARBA" id="ARBA00022605"/>
    </source>
</evidence>
<dbReference type="AlphaFoldDB" id="A0A4Q0P3V4"/>
<dbReference type="InterPro" id="IPR001721">
    <property type="entry name" value="TD_ACT-like"/>
</dbReference>
<gene>
    <name evidence="12" type="primary">ilvA</name>
    <name evidence="14" type="ORF">DSM00_2830</name>
</gene>